<reference evidence="1 2" key="1">
    <citation type="submission" date="2018-03" db="EMBL/GenBank/DDBJ databases">
        <title>Finding Nemo's genes: A chromosome-scale reference assembly of the genome of the orange clownfish Amphiprion percula.</title>
        <authorList>
            <person name="Lehmann R."/>
        </authorList>
    </citation>
    <scope>NUCLEOTIDE SEQUENCE</scope>
</reference>
<dbReference type="AlphaFoldDB" id="A0A3P8RP35"/>
<dbReference type="SUPFAM" id="SSF47616">
    <property type="entry name" value="GST C-terminal domain-like"/>
    <property type="match status" value="1"/>
</dbReference>
<evidence type="ECO:0000313" key="2">
    <source>
        <dbReference type="Proteomes" id="UP000265080"/>
    </source>
</evidence>
<keyword evidence="2" id="KW-1185">Reference proteome</keyword>
<reference evidence="1" key="3">
    <citation type="submission" date="2025-09" db="UniProtKB">
        <authorList>
            <consortium name="Ensembl"/>
        </authorList>
    </citation>
    <scope>IDENTIFICATION</scope>
</reference>
<reference evidence="1" key="2">
    <citation type="submission" date="2025-08" db="UniProtKB">
        <authorList>
            <consortium name="Ensembl"/>
        </authorList>
    </citation>
    <scope>IDENTIFICATION</scope>
</reference>
<evidence type="ECO:0008006" key="3">
    <source>
        <dbReference type="Google" id="ProtNLM"/>
    </source>
</evidence>
<dbReference type="InterPro" id="IPR036282">
    <property type="entry name" value="Glutathione-S-Trfase_C_sf"/>
</dbReference>
<proteinExistence type="predicted"/>
<dbReference type="Gene3D" id="1.20.1050.130">
    <property type="match status" value="1"/>
</dbReference>
<accession>A0A3P8RP35</accession>
<dbReference type="STRING" id="161767.ENSAPEP00000001936"/>
<protein>
    <recommendedName>
        <fullName evidence="3">Elongation factor 1-beta</fullName>
    </recommendedName>
</protein>
<dbReference type="GeneTree" id="ENSGT00940000174432"/>
<dbReference type="Ensembl" id="ENSAPET00000001982.1">
    <property type="protein sequence ID" value="ENSAPEP00000001936.1"/>
    <property type="gene ID" value="ENSAPEG00000001429.1"/>
</dbReference>
<sequence>MASGLSDLKGAEALNDYLSSRSYLAGFSPSQADHKAFKLLRRPPNPHHVHALRWYRHIAALQQDLHPDSSSE</sequence>
<dbReference type="Proteomes" id="UP000265080">
    <property type="component" value="Chromosome 1"/>
</dbReference>
<dbReference type="OMA" id="CAYNDIS"/>
<name>A0A3P8RP35_AMPPE</name>
<evidence type="ECO:0000313" key="1">
    <source>
        <dbReference type="Ensembl" id="ENSAPEP00000001936.1"/>
    </source>
</evidence>
<organism evidence="1 2">
    <name type="scientific">Amphiprion percula</name>
    <name type="common">Orange clownfish</name>
    <name type="synonym">Lutjanus percula</name>
    <dbReference type="NCBI Taxonomy" id="161767"/>
    <lineage>
        <taxon>Eukaryota</taxon>
        <taxon>Metazoa</taxon>
        <taxon>Chordata</taxon>
        <taxon>Craniata</taxon>
        <taxon>Vertebrata</taxon>
        <taxon>Euteleostomi</taxon>
        <taxon>Actinopterygii</taxon>
        <taxon>Neopterygii</taxon>
        <taxon>Teleostei</taxon>
        <taxon>Neoteleostei</taxon>
        <taxon>Acanthomorphata</taxon>
        <taxon>Ovalentaria</taxon>
        <taxon>Pomacentridae</taxon>
        <taxon>Amphiprion</taxon>
    </lineage>
</organism>